<evidence type="ECO:0000313" key="2">
    <source>
        <dbReference type="EMBL" id="SNV62685.1"/>
    </source>
</evidence>
<dbReference type="InterPro" id="IPR032710">
    <property type="entry name" value="NTF2-like_dom_sf"/>
</dbReference>
<dbReference type="RefSeq" id="WP_095087173.1">
    <property type="nucleotide sequence ID" value="NZ_BMDM01000002.1"/>
</dbReference>
<feature type="domain" description="DUF4440" evidence="1">
    <location>
        <begin position="13"/>
        <end position="102"/>
    </location>
</feature>
<dbReference type="SUPFAM" id="SSF54427">
    <property type="entry name" value="NTF2-like"/>
    <property type="match status" value="1"/>
</dbReference>
<dbReference type="OrthoDB" id="121974at2"/>
<dbReference type="InterPro" id="IPR027843">
    <property type="entry name" value="DUF4440"/>
</dbReference>
<dbReference type="Pfam" id="PF14534">
    <property type="entry name" value="DUF4440"/>
    <property type="match status" value="1"/>
</dbReference>
<protein>
    <submittedName>
        <fullName evidence="2">Uncharacterized protein conserved in bacteria</fullName>
    </submittedName>
</protein>
<name>A0A239YUS2_9STAP</name>
<organism evidence="2 3">
    <name type="scientific">Mammaliicoccus stepanovicii</name>
    <dbReference type="NCBI Taxonomy" id="643214"/>
    <lineage>
        <taxon>Bacteria</taxon>
        <taxon>Bacillati</taxon>
        <taxon>Bacillota</taxon>
        <taxon>Bacilli</taxon>
        <taxon>Bacillales</taxon>
        <taxon>Staphylococcaceae</taxon>
        <taxon>Mammaliicoccus</taxon>
    </lineage>
</organism>
<dbReference type="KEGG" id="sste:SAMEA4384403_0876"/>
<keyword evidence="3" id="KW-1185">Reference proteome</keyword>
<sequence>MKKQFYELECFHLEANNRTDKQRVLDILDDDFKEIGKSGRVITKQDIKESTLHTFDFDILDFEASKIQKGVVLITYQLINKSDDIVTNRSSLWVRRSASWKMRFHQGTIV</sequence>
<reference evidence="2 3" key="1">
    <citation type="submission" date="2017-06" db="EMBL/GenBank/DDBJ databases">
        <authorList>
            <consortium name="Pathogen Informatics"/>
        </authorList>
    </citation>
    <scope>NUCLEOTIDE SEQUENCE [LARGE SCALE GENOMIC DNA]</scope>
    <source>
        <strain evidence="2 3">NCTC13839</strain>
    </source>
</reference>
<dbReference type="AlphaFoldDB" id="A0A239YUS2"/>
<evidence type="ECO:0000259" key="1">
    <source>
        <dbReference type="Pfam" id="PF14534"/>
    </source>
</evidence>
<evidence type="ECO:0000313" key="3">
    <source>
        <dbReference type="Proteomes" id="UP000242084"/>
    </source>
</evidence>
<proteinExistence type="predicted"/>
<dbReference type="Gene3D" id="3.10.450.50">
    <property type="match status" value="1"/>
</dbReference>
<dbReference type="Proteomes" id="UP000242084">
    <property type="component" value="Chromosome 1"/>
</dbReference>
<accession>A0A239YUS2</accession>
<gene>
    <name evidence="2" type="ORF">SAMEA4384403_00876</name>
</gene>
<dbReference type="EMBL" id="LT906462">
    <property type="protein sequence ID" value="SNV62685.1"/>
    <property type="molecule type" value="Genomic_DNA"/>
</dbReference>